<reference evidence="2 3" key="1">
    <citation type="submission" date="2019-10" db="EMBL/GenBank/DDBJ databases">
        <authorList>
            <person name="Palmer J.M."/>
        </authorList>
    </citation>
    <scope>NUCLEOTIDE SEQUENCE [LARGE SCALE GENOMIC DNA]</scope>
    <source>
        <strain evidence="2 3">TWF506</strain>
    </source>
</reference>
<feature type="compositionally biased region" description="Basic and acidic residues" evidence="1">
    <location>
        <begin position="725"/>
        <end position="737"/>
    </location>
</feature>
<comment type="caution">
    <text evidence="2">The sequence shown here is derived from an EMBL/GenBank/DDBJ whole genome shotgun (WGS) entry which is preliminary data.</text>
</comment>
<feature type="region of interest" description="Disordered" evidence="1">
    <location>
        <begin position="165"/>
        <end position="194"/>
    </location>
</feature>
<accession>A0AAN8NEM2</accession>
<feature type="compositionally biased region" description="Acidic residues" evidence="1">
    <location>
        <begin position="817"/>
        <end position="829"/>
    </location>
</feature>
<feature type="compositionally biased region" description="Low complexity" evidence="1">
    <location>
        <begin position="840"/>
        <end position="854"/>
    </location>
</feature>
<dbReference type="Gene3D" id="2.40.50.140">
    <property type="entry name" value="Nucleic acid-binding proteins"/>
    <property type="match status" value="1"/>
</dbReference>
<feature type="region of interest" description="Disordered" evidence="1">
    <location>
        <begin position="628"/>
        <end position="855"/>
    </location>
</feature>
<evidence type="ECO:0000256" key="1">
    <source>
        <dbReference type="SAM" id="MobiDB-lite"/>
    </source>
</evidence>
<feature type="region of interest" description="Disordered" evidence="1">
    <location>
        <begin position="211"/>
        <end position="351"/>
    </location>
</feature>
<feature type="compositionally biased region" description="Basic and acidic residues" evidence="1">
    <location>
        <begin position="342"/>
        <end position="351"/>
    </location>
</feature>
<dbReference type="PANTHER" id="PTHR13275">
    <property type="entry name" value="YL-1 PROTEIN TRANSCRIPTION FACTOR-LIKE 1"/>
    <property type="match status" value="1"/>
</dbReference>
<feature type="compositionally biased region" description="Polar residues" evidence="1">
    <location>
        <begin position="329"/>
        <end position="341"/>
    </location>
</feature>
<dbReference type="EMBL" id="JAVHJM010000005">
    <property type="protein sequence ID" value="KAK6514066.1"/>
    <property type="molecule type" value="Genomic_DNA"/>
</dbReference>
<gene>
    <name evidence="2" type="ORF">TWF506_008493</name>
</gene>
<protein>
    <recommendedName>
        <fullName evidence="4">Telomeric single stranded DNA binding POT1/Cdc13 domain-containing protein</fullName>
    </recommendedName>
</protein>
<proteinExistence type="predicted"/>
<feature type="compositionally biased region" description="Basic and acidic residues" evidence="1">
    <location>
        <begin position="637"/>
        <end position="652"/>
    </location>
</feature>
<feature type="compositionally biased region" description="Acidic residues" evidence="1">
    <location>
        <begin position="671"/>
        <end position="724"/>
    </location>
</feature>
<sequence length="1254" mass="139408">MEAIPGLVELSSISLASLEPSVNPQSEITATVASLWPYSSSALKLTAIIVETDYKKREHRGELKVSFHGYAAESLKSLAIGNVVKISLEGATWEELPDPEERDVPWQLKWERRLRVRVFKDTSATAPKIEIDTTFDQAHRSGIFERIAAAEVIINESQLEQNENADFEGGTPLKHSQLPTSWSTSFRDSPGGDSQTPINIFAQGRRRLFSLGSDDEDDDIDADRTRKRPRLFEPHKSFRYVSDSLGDTTKKEAEPQTVKRTEDHFFDENSFRESFQGRESMPTPRLYVRPDDSGEIEVENQSQRAALGDKPRGSKLYVRPDDSHADDQSGLSTQHMTPQTTEEQKSRRRTADMDDEIFKIIFGQQPEPPVAAPQPNEDEVFSRSLTEFTSQETFSTQVHPMLQAGSESHASIEPSVEGYITPAFPIEHSTTPPFPPQKSTTSPFAAETSSTPALLETLHPLELDSQPMSSFTLDASQAPRPIASEMPPPISQPHSIPRLNTLFSDRFDPLTPVLKPTASPALPLPSPFPSSALEKGTVSFFPSGLSQSITETAEDNQVESEREGSEESATFLDVVSAAFQNLEKTAQVKQGVGSQDAASAASSEELDGGSQIVEKTIEIARETITVVEHASSLADPESPRQPEAQKFEDTRMKTSQSVVKTSHPEVIEILDSSDEESAEEHETEDDEQEGESDEEDGNDDKEDAEDGEEYGEEYEEEYEEEHEDAEERKSSQERYEEALAAENDEEDHYVGDDEYPQEEDLARTRMDEDDNVDEYGDEEGDGDEAGDENEDEDEMEYRYYQATPSPDIEERESPFVSDDDEPPEEETSSGEETSPKVGESLISSRSPISYISPSHRTVGAEVAALPLSIHERKDPAILGTPQLRGSTLLNSQNMAFSKSQISTILASGRLPPPSANSAARLSLSPEPYVPQSSSSSPPQPPTPKQTKLINIRTPALEDNSFEFVESPVNRKVPLPIGVEGSASSQLRKKRALPWLTPQMAPKNAHIKDATGPNTVPHKLRTPSADTKVAIEEMVKVAKKLRDQDPARKPILKPKLDINPEAIRRLREYNANCGVTGGVITDSSEFVPVHELLKVEWEKTVDLLAVNLREGEVIQHEKKPKFFELKLWVIDPSCGNGKPVPVILTRPYQEALPRTARPGDIVLLRDITIKSQDNQRCGFSGMTSGWKLWRPRRASDGQQQMVAIPHDGPNAECGAEEVVFVNRLWEWWRGIDVDIRVYLINKKERGARESKVADA</sequence>
<feature type="region of interest" description="Disordered" evidence="1">
    <location>
        <begin position="907"/>
        <end position="946"/>
    </location>
</feature>
<dbReference type="SUPFAM" id="SSF50249">
    <property type="entry name" value="Nucleic acid-binding proteins"/>
    <property type="match status" value="1"/>
</dbReference>
<evidence type="ECO:0008006" key="4">
    <source>
        <dbReference type="Google" id="ProtNLM"/>
    </source>
</evidence>
<organism evidence="2 3">
    <name type="scientific">Arthrobotrys conoides</name>
    <dbReference type="NCBI Taxonomy" id="74498"/>
    <lineage>
        <taxon>Eukaryota</taxon>
        <taxon>Fungi</taxon>
        <taxon>Dikarya</taxon>
        <taxon>Ascomycota</taxon>
        <taxon>Pezizomycotina</taxon>
        <taxon>Orbiliomycetes</taxon>
        <taxon>Orbiliales</taxon>
        <taxon>Orbiliaceae</taxon>
        <taxon>Arthrobotrys</taxon>
    </lineage>
</organism>
<dbReference type="PANTHER" id="PTHR13275:SF4">
    <property type="entry name" value="VACUOLAR PROTEIN SORTING-ASSOCIATED PROTEIN 72 HOMOLOG"/>
    <property type="match status" value="1"/>
</dbReference>
<evidence type="ECO:0000313" key="2">
    <source>
        <dbReference type="EMBL" id="KAK6514066.1"/>
    </source>
</evidence>
<feature type="compositionally biased region" description="Acidic residues" evidence="1">
    <location>
        <begin position="767"/>
        <end position="795"/>
    </location>
</feature>
<feature type="compositionally biased region" description="Basic and acidic residues" evidence="1">
    <location>
        <begin position="248"/>
        <end position="271"/>
    </location>
</feature>
<keyword evidence="3" id="KW-1185">Reference proteome</keyword>
<feature type="region of interest" description="Disordered" evidence="1">
    <location>
        <begin position="425"/>
        <end position="450"/>
    </location>
</feature>
<dbReference type="Proteomes" id="UP001307849">
    <property type="component" value="Unassembled WGS sequence"/>
</dbReference>
<dbReference type="InterPro" id="IPR012340">
    <property type="entry name" value="NA-bd_OB-fold"/>
</dbReference>
<evidence type="ECO:0000313" key="3">
    <source>
        <dbReference type="Proteomes" id="UP001307849"/>
    </source>
</evidence>
<feature type="compositionally biased region" description="Acidic residues" evidence="1">
    <location>
        <begin position="742"/>
        <end position="759"/>
    </location>
</feature>
<feature type="compositionally biased region" description="Polar residues" evidence="1">
    <location>
        <begin position="177"/>
        <end position="194"/>
    </location>
</feature>
<dbReference type="GO" id="GO:0005634">
    <property type="term" value="C:nucleus"/>
    <property type="evidence" value="ECO:0007669"/>
    <property type="project" value="TreeGrafter"/>
</dbReference>
<feature type="compositionally biased region" description="Low complexity" evidence="1">
    <location>
        <begin position="924"/>
        <end position="936"/>
    </location>
</feature>
<feature type="region of interest" description="Disordered" evidence="1">
    <location>
        <begin position="544"/>
        <end position="568"/>
    </location>
</feature>
<feature type="compositionally biased region" description="Polar residues" evidence="1">
    <location>
        <begin position="437"/>
        <end position="450"/>
    </location>
</feature>
<name>A0AAN8NEM2_9PEZI</name>
<dbReference type="AlphaFoldDB" id="A0AAN8NEM2"/>
<feature type="compositionally biased region" description="Basic and acidic residues" evidence="1">
    <location>
        <begin position="307"/>
        <end position="327"/>
    </location>
</feature>